<dbReference type="PANTHER" id="PTHR33392:SF6">
    <property type="entry name" value="POLYISOPRENYL-TEICHOIC ACID--PEPTIDOGLYCAN TEICHOIC ACID TRANSFERASE TAGU"/>
    <property type="match status" value="1"/>
</dbReference>
<dbReference type="GO" id="GO:0071555">
    <property type="term" value="P:cell wall organization"/>
    <property type="evidence" value="ECO:0007669"/>
    <property type="project" value="UniProtKB-KW"/>
</dbReference>
<sequence length="303" mass="34509">MKKIIIIMASIVGILAIGISGYAYYVYHTVKKTAEQMHEPNVNEEPPPEVNIPANPKPISILLMGVDQRKGDPGRTDTLIVITLNPKKEKMVMVSIPRDTRTEIIGNGKMDKINHAYAFGGTKMSIDTVENFVGVPMNYYIRVNMKALKELVDAVGGITVQNNIDWYDEGYYKKGYHYKKGQITLNGPQALGYVRMRHLDPKGDFGRNERQRKVITAIIHKAVNISSVTRITDILHALGKNVKTNMTFDEMMNIQKNYRDSQKNIIQYEVQGKGERIDGIYYLIVPQEERTRMMNDLKESLKE</sequence>
<evidence type="ECO:0000313" key="7">
    <source>
        <dbReference type="EMBL" id="KQL52479.1"/>
    </source>
</evidence>
<dbReference type="Proteomes" id="UP000051888">
    <property type="component" value="Unassembled WGS sequence"/>
</dbReference>
<evidence type="ECO:0000256" key="3">
    <source>
        <dbReference type="ARBA" id="ARBA00022968"/>
    </source>
</evidence>
<dbReference type="AlphaFoldDB" id="A0A0Q3WU68"/>
<name>A0A0Q3WU68_9BACI</name>
<feature type="domain" description="Cell envelope-related transcriptional attenuator" evidence="6">
    <location>
        <begin position="75"/>
        <end position="222"/>
    </location>
</feature>
<dbReference type="RefSeq" id="WP_055738164.1">
    <property type="nucleotide sequence ID" value="NZ_JAAIWL010000007.1"/>
</dbReference>
<protein>
    <submittedName>
        <fullName evidence="7">Transcriptional regulator LytR</fullName>
    </submittedName>
</protein>
<dbReference type="PATRIC" id="fig|157838.3.peg.501"/>
<evidence type="ECO:0000313" key="8">
    <source>
        <dbReference type="Proteomes" id="UP000051888"/>
    </source>
</evidence>
<evidence type="ECO:0000256" key="1">
    <source>
        <dbReference type="ARBA" id="ARBA00006068"/>
    </source>
</evidence>
<keyword evidence="3" id="KW-0735">Signal-anchor</keyword>
<evidence type="ECO:0000259" key="6">
    <source>
        <dbReference type="Pfam" id="PF03816"/>
    </source>
</evidence>
<dbReference type="Gene3D" id="3.40.630.190">
    <property type="entry name" value="LCP protein"/>
    <property type="match status" value="1"/>
</dbReference>
<keyword evidence="8" id="KW-1185">Reference proteome</keyword>
<accession>A0A0Q3WU68</accession>
<dbReference type="Pfam" id="PF03816">
    <property type="entry name" value="LytR_cpsA_psr"/>
    <property type="match status" value="1"/>
</dbReference>
<comment type="caution">
    <text evidence="7">The sequence shown here is derived from an EMBL/GenBank/DDBJ whole genome shotgun (WGS) entry which is preliminary data.</text>
</comment>
<proteinExistence type="inferred from homology"/>
<comment type="similarity">
    <text evidence="1">Belongs to the LytR/CpsA/Psr (LCP) family.</text>
</comment>
<evidence type="ECO:0000256" key="4">
    <source>
        <dbReference type="ARBA" id="ARBA00022989"/>
    </source>
</evidence>
<organism evidence="7 8">
    <name type="scientific">Heyndrickxia shackletonii</name>
    <dbReference type="NCBI Taxonomy" id="157838"/>
    <lineage>
        <taxon>Bacteria</taxon>
        <taxon>Bacillati</taxon>
        <taxon>Bacillota</taxon>
        <taxon>Bacilli</taxon>
        <taxon>Bacillales</taxon>
        <taxon>Bacillaceae</taxon>
        <taxon>Heyndrickxia</taxon>
    </lineage>
</organism>
<keyword evidence="2 5" id="KW-0812">Transmembrane</keyword>
<dbReference type="PANTHER" id="PTHR33392">
    <property type="entry name" value="POLYISOPRENYL-TEICHOIC ACID--PEPTIDOGLYCAN TEICHOIC ACID TRANSFERASE TAGU"/>
    <property type="match status" value="1"/>
</dbReference>
<feature type="transmembrane region" description="Helical" evidence="5">
    <location>
        <begin position="6"/>
        <end position="27"/>
    </location>
</feature>
<gene>
    <name evidence="7" type="ORF">AN964_02260</name>
</gene>
<keyword evidence="4 5" id="KW-1133">Transmembrane helix</keyword>
<dbReference type="OrthoDB" id="27330at2"/>
<dbReference type="NCBIfam" id="TIGR00350">
    <property type="entry name" value="lytR_cpsA_psr"/>
    <property type="match status" value="1"/>
</dbReference>
<evidence type="ECO:0000256" key="2">
    <source>
        <dbReference type="ARBA" id="ARBA00022692"/>
    </source>
</evidence>
<dbReference type="InterPro" id="IPR050922">
    <property type="entry name" value="LytR/CpsA/Psr_CW_biosynth"/>
</dbReference>
<evidence type="ECO:0000256" key="5">
    <source>
        <dbReference type="SAM" id="Phobius"/>
    </source>
</evidence>
<dbReference type="InterPro" id="IPR004474">
    <property type="entry name" value="LytR_CpsA_psr"/>
</dbReference>
<dbReference type="EMBL" id="LJJC01000004">
    <property type="protein sequence ID" value="KQL52479.1"/>
    <property type="molecule type" value="Genomic_DNA"/>
</dbReference>
<reference evidence="7 8" key="1">
    <citation type="submission" date="2015-09" db="EMBL/GenBank/DDBJ databases">
        <title>Genome sequencing project for genomic taxonomy and phylogenomics of Bacillus-like bacteria.</title>
        <authorList>
            <person name="Liu B."/>
            <person name="Wang J."/>
            <person name="Zhu Y."/>
            <person name="Liu G."/>
            <person name="Chen Q."/>
            <person name="Chen Z."/>
            <person name="Lan J."/>
            <person name="Che J."/>
            <person name="Ge C."/>
            <person name="Shi H."/>
            <person name="Pan Z."/>
            <person name="Liu X."/>
        </authorList>
    </citation>
    <scope>NUCLEOTIDE SEQUENCE [LARGE SCALE GENOMIC DNA]</scope>
    <source>
        <strain evidence="7 8">LMG 18435</strain>
    </source>
</reference>
<keyword evidence="5" id="KW-0472">Membrane</keyword>
<dbReference type="STRING" id="157838.AN964_02260"/>